<dbReference type="AlphaFoldDB" id="A0A645D5B1"/>
<protein>
    <submittedName>
        <fullName evidence="1">Uncharacterized protein</fullName>
    </submittedName>
</protein>
<sequence length="71" mass="8029">MFFTVVDDQAGTKRRGRGVGFVYEAGIEAFLNILETSPMRFLQLEKTFGVDGFVTLCALFRHTLSLTMKIH</sequence>
<reference evidence="1" key="1">
    <citation type="submission" date="2019-08" db="EMBL/GenBank/DDBJ databases">
        <authorList>
            <person name="Kucharzyk K."/>
            <person name="Murdoch R.W."/>
            <person name="Higgins S."/>
            <person name="Loffler F."/>
        </authorList>
    </citation>
    <scope>NUCLEOTIDE SEQUENCE</scope>
</reference>
<comment type="caution">
    <text evidence="1">The sequence shown here is derived from an EMBL/GenBank/DDBJ whole genome shotgun (WGS) entry which is preliminary data.</text>
</comment>
<gene>
    <name evidence="1" type="ORF">SDC9_131482</name>
</gene>
<organism evidence="1">
    <name type="scientific">bioreactor metagenome</name>
    <dbReference type="NCBI Taxonomy" id="1076179"/>
    <lineage>
        <taxon>unclassified sequences</taxon>
        <taxon>metagenomes</taxon>
        <taxon>ecological metagenomes</taxon>
    </lineage>
</organism>
<dbReference type="EMBL" id="VSSQ01032965">
    <property type="protein sequence ID" value="MPM84411.1"/>
    <property type="molecule type" value="Genomic_DNA"/>
</dbReference>
<name>A0A645D5B1_9ZZZZ</name>
<accession>A0A645D5B1</accession>
<proteinExistence type="predicted"/>
<evidence type="ECO:0000313" key="1">
    <source>
        <dbReference type="EMBL" id="MPM84411.1"/>
    </source>
</evidence>